<dbReference type="InterPro" id="IPR028978">
    <property type="entry name" value="Chorismate_lyase_/UTRA_dom_sf"/>
</dbReference>
<feature type="domain" description="HTH gntR-type" evidence="4">
    <location>
        <begin position="5"/>
        <end position="73"/>
    </location>
</feature>
<reference evidence="5 6" key="1">
    <citation type="submission" date="2019-03" db="EMBL/GenBank/DDBJ databases">
        <title>Draft genome sequences of novel Actinobacteria.</title>
        <authorList>
            <person name="Sahin N."/>
            <person name="Ay H."/>
            <person name="Saygin H."/>
        </authorList>
    </citation>
    <scope>NUCLEOTIDE SEQUENCE [LARGE SCALE GENOMIC DNA]</scope>
    <source>
        <strain evidence="5 6">CH32</strain>
    </source>
</reference>
<dbReference type="SUPFAM" id="SSF64288">
    <property type="entry name" value="Chorismate lyase-like"/>
    <property type="match status" value="1"/>
</dbReference>
<name>A0A4R4ZE19_9ACTN</name>
<dbReference type="Gene3D" id="3.40.1410.10">
    <property type="entry name" value="Chorismate lyase-like"/>
    <property type="match status" value="1"/>
</dbReference>
<dbReference type="Proteomes" id="UP000295302">
    <property type="component" value="Unassembled WGS sequence"/>
</dbReference>
<protein>
    <submittedName>
        <fullName evidence="5">GntR family transcriptional regulator</fullName>
    </submittedName>
</protein>
<dbReference type="InterPro" id="IPR000524">
    <property type="entry name" value="Tscrpt_reg_HTH_GntR"/>
</dbReference>
<dbReference type="GO" id="GO:0003700">
    <property type="term" value="F:DNA-binding transcription factor activity"/>
    <property type="evidence" value="ECO:0007669"/>
    <property type="project" value="InterPro"/>
</dbReference>
<evidence type="ECO:0000313" key="5">
    <source>
        <dbReference type="EMBL" id="TDD54622.1"/>
    </source>
</evidence>
<dbReference type="SUPFAM" id="SSF46785">
    <property type="entry name" value="Winged helix' DNA-binding domain"/>
    <property type="match status" value="1"/>
</dbReference>
<organism evidence="5 6">
    <name type="scientific">Nonomuraea terrae</name>
    <dbReference type="NCBI Taxonomy" id="2530383"/>
    <lineage>
        <taxon>Bacteria</taxon>
        <taxon>Bacillati</taxon>
        <taxon>Actinomycetota</taxon>
        <taxon>Actinomycetes</taxon>
        <taxon>Streptosporangiales</taxon>
        <taxon>Streptosporangiaceae</taxon>
        <taxon>Nonomuraea</taxon>
    </lineage>
</organism>
<keyword evidence="6" id="KW-1185">Reference proteome</keyword>
<dbReference type="PRINTS" id="PR00035">
    <property type="entry name" value="HTHGNTR"/>
</dbReference>
<dbReference type="SMART" id="SM00345">
    <property type="entry name" value="HTH_GNTR"/>
    <property type="match status" value="1"/>
</dbReference>
<evidence type="ECO:0000256" key="1">
    <source>
        <dbReference type="ARBA" id="ARBA00023015"/>
    </source>
</evidence>
<dbReference type="Pfam" id="PF00392">
    <property type="entry name" value="GntR"/>
    <property type="match status" value="1"/>
</dbReference>
<dbReference type="EMBL" id="SMKQ01000008">
    <property type="protein sequence ID" value="TDD54622.1"/>
    <property type="molecule type" value="Genomic_DNA"/>
</dbReference>
<evidence type="ECO:0000313" key="6">
    <source>
        <dbReference type="Proteomes" id="UP000295302"/>
    </source>
</evidence>
<dbReference type="Gene3D" id="1.10.10.10">
    <property type="entry name" value="Winged helix-like DNA-binding domain superfamily/Winged helix DNA-binding domain"/>
    <property type="match status" value="1"/>
</dbReference>
<dbReference type="RefSeq" id="WP_132609276.1">
    <property type="nucleotide sequence ID" value="NZ_SMKQ01000008.1"/>
</dbReference>
<keyword evidence="3" id="KW-0804">Transcription</keyword>
<dbReference type="OrthoDB" id="3214900at2"/>
<gene>
    <name evidence="5" type="ORF">E1286_05385</name>
</gene>
<evidence type="ECO:0000256" key="3">
    <source>
        <dbReference type="ARBA" id="ARBA00023163"/>
    </source>
</evidence>
<dbReference type="GO" id="GO:0045892">
    <property type="term" value="P:negative regulation of DNA-templated transcription"/>
    <property type="evidence" value="ECO:0007669"/>
    <property type="project" value="TreeGrafter"/>
</dbReference>
<dbReference type="InterPro" id="IPR050679">
    <property type="entry name" value="Bact_HTH_transcr_reg"/>
</dbReference>
<dbReference type="InterPro" id="IPR036388">
    <property type="entry name" value="WH-like_DNA-bd_sf"/>
</dbReference>
<dbReference type="InterPro" id="IPR036390">
    <property type="entry name" value="WH_DNA-bd_sf"/>
</dbReference>
<evidence type="ECO:0000259" key="4">
    <source>
        <dbReference type="PROSITE" id="PS50949"/>
    </source>
</evidence>
<accession>A0A4R4ZE19</accession>
<dbReference type="Pfam" id="PF07702">
    <property type="entry name" value="UTRA"/>
    <property type="match status" value="1"/>
</dbReference>
<dbReference type="GO" id="GO:0003677">
    <property type="term" value="F:DNA binding"/>
    <property type="evidence" value="ECO:0007669"/>
    <property type="project" value="UniProtKB-KW"/>
</dbReference>
<sequence length="252" mass="27798">MPKPPTKAQAIAEALAAKIRSGEYGVGTWLPSERELATEYVADRSTVRRALRLLREQGLVAPPSSQGAKVVDPNAQPVQRHASDITSRVGQWRGFHVSILALGREPFTHTEIDEVQADADLGRWLGVPVGSRLLRRSRVQGVVGDAPVQTSTTYLPWEYVELVPRLLQVDTGPGGMYSRLEEIGHPVGEFEDSVSCRLPNAAEQEVLEIPASEPVLTIWRRAYDVNGRILDVTHRVVVGSRHEQIYRYGPGA</sequence>
<dbReference type="InterPro" id="IPR011663">
    <property type="entry name" value="UTRA"/>
</dbReference>
<dbReference type="AlphaFoldDB" id="A0A4R4ZE19"/>
<evidence type="ECO:0000256" key="2">
    <source>
        <dbReference type="ARBA" id="ARBA00023125"/>
    </source>
</evidence>
<keyword evidence="1" id="KW-0805">Transcription regulation</keyword>
<dbReference type="SMART" id="SM00866">
    <property type="entry name" value="UTRA"/>
    <property type="match status" value="1"/>
</dbReference>
<comment type="caution">
    <text evidence="5">The sequence shown here is derived from an EMBL/GenBank/DDBJ whole genome shotgun (WGS) entry which is preliminary data.</text>
</comment>
<dbReference type="PANTHER" id="PTHR44846">
    <property type="entry name" value="MANNOSYL-D-GLYCERATE TRANSPORT/METABOLISM SYSTEM REPRESSOR MNGR-RELATED"/>
    <property type="match status" value="1"/>
</dbReference>
<dbReference type="PANTHER" id="PTHR44846:SF17">
    <property type="entry name" value="GNTR-FAMILY TRANSCRIPTIONAL REGULATOR"/>
    <property type="match status" value="1"/>
</dbReference>
<proteinExistence type="predicted"/>
<keyword evidence="2" id="KW-0238">DNA-binding</keyword>
<dbReference type="PROSITE" id="PS50949">
    <property type="entry name" value="HTH_GNTR"/>
    <property type="match status" value="1"/>
</dbReference>